<gene>
    <name evidence="1" type="ORF">PGQ11_010003</name>
</gene>
<keyword evidence="2" id="KW-1185">Reference proteome</keyword>
<protein>
    <submittedName>
        <fullName evidence="1">Uncharacterized protein</fullName>
    </submittedName>
</protein>
<accession>A0ABR2I8D9</accession>
<dbReference type="EMBL" id="JAPCWZ010000006">
    <property type="protein sequence ID" value="KAK8859269.1"/>
    <property type="molecule type" value="Genomic_DNA"/>
</dbReference>
<name>A0ABR2I8D9_9PEZI</name>
<sequence>MSASSCINVFHVPGSTEISKSTRMHGSTSYSPSLFLPGLTFLSSIPAAPSSVWTRCISSQSRLHNKPISSEPVAIQVSGIWVH</sequence>
<organism evidence="1 2">
    <name type="scientific">Apiospora arundinis</name>
    <dbReference type="NCBI Taxonomy" id="335852"/>
    <lineage>
        <taxon>Eukaryota</taxon>
        <taxon>Fungi</taxon>
        <taxon>Dikarya</taxon>
        <taxon>Ascomycota</taxon>
        <taxon>Pezizomycotina</taxon>
        <taxon>Sordariomycetes</taxon>
        <taxon>Xylariomycetidae</taxon>
        <taxon>Amphisphaeriales</taxon>
        <taxon>Apiosporaceae</taxon>
        <taxon>Apiospora</taxon>
    </lineage>
</organism>
<proteinExistence type="predicted"/>
<dbReference type="Proteomes" id="UP001390339">
    <property type="component" value="Unassembled WGS sequence"/>
</dbReference>
<reference evidence="1 2" key="1">
    <citation type="journal article" date="2024" name="IMA Fungus">
        <title>Apiospora arundinis, a panoply of carbohydrate-active enzymes and secondary metabolites.</title>
        <authorList>
            <person name="Sorensen T."/>
            <person name="Petersen C."/>
            <person name="Muurmann A.T."/>
            <person name="Christiansen J.V."/>
            <person name="Brundto M.L."/>
            <person name="Overgaard C.K."/>
            <person name="Boysen A.T."/>
            <person name="Wollenberg R.D."/>
            <person name="Larsen T.O."/>
            <person name="Sorensen J.L."/>
            <person name="Nielsen K.L."/>
            <person name="Sondergaard T.E."/>
        </authorList>
    </citation>
    <scope>NUCLEOTIDE SEQUENCE [LARGE SCALE GENOMIC DNA]</scope>
    <source>
        <strain evidence="1 2">AAU 773</strain>
    </source>
</reference>
<evidence type="ECO:0000313" key="1">
    <source>
        <dbReference type="EMBL" id="KAK8859269.1"/>
    </source>
</evidence>
<evidence type="ECO:0000313" key="2">
    <source>
        <dbReference type="Proteomes" id="UP001390339"/>
    </source>
</evidence>
<comment type="caution">
    <text evidence="1">The sequence shown here is derived from an EMBL/GenBank/DDBJ whole genome shotgun (WGS) entry which is preliminary data.</text>
</comment>